<keyword evidence="2" id="KW-1185">Reference proteome</keyword>
<name>A0AC61RI70_9BACT</name>
<reference evidence="1" key="1">
    <citation type="submission" date="2019-04" db="EMBL/GenBank/DDBJ databases">
        <title>Microbes associate with the intestines of laboratory mice.</title>
        <authorList>
            <person name="Navarre W."/>
            <person name="Wong E."/>
            <person name="Huang K."/>
            <person name="Tropini C."/>
            <person name="Ng K."/>
            <person name="Yu B."/>
        </authorList>
    </citation>
    <scope>NUCLEOTIDE SEQUENCE</scope>
    <source>
        <strain evidence="1">NM04_E33</strain>
    </source>
</reference>
<dbReference type="EMBL" id="SRYB01000001">
    <property type="protein sequence ID" value="TGY80864.1"/>
    <property type="molecule type" value="Genomic_DNA"/>
</dbReference>
<sequence length="167" mass="19171">MNDNNLFSSIFAVLGASITSFYTHLVPWLLLGMILVIADLRFGIMAAKKRGEKIRFSRAIRRTINKMFDYLCWVTLAEVCSMTFEITIGVPIISMGMLFIIYGIEINSCVNNYLEYKGIKKKFNFYKLVGKEELLDDVVEEKKKLTIIEETEITKGSSNDEEDDNQQ</sequence>
<accession>A0AC61RI70</accession>
<dbReference type="Proteomes" id="UP000306319">
    <property type="component" value="Unassembled WGS sequence"/>
</dbReference>
<evidence type="ECO:0000313" key="1">
    <source>
        <dbReference type="EMBL" id="TGY80864.1"/>
    </source>
</evidence>
<organism evidence="1 2">
    <name type="scientific">Lepagella muris</name>
    <dbReference type="NCBI Taxonomy" id="3032870"/>
    <lineage>
        <taxon>Bacteria</taxon>
        <taxon>Pseudomonadati</taxon>
        <taxon>Bacteroidota</taxon>
        <taxon>Bacteroidia</taxon>
        <taxon>Bacteroidales</taxon>
        <taxon>Muribaculaceae</taxon>
        <taxon>Lepagella</taxon>
    </lineage>
</organism>
<evidence type="ECO:0000313" key="2">
    <source>
        <dbReference type="Proteomes" id="UP000306319"/>
    </source>
</evidence>
<protein>
    <submittedName>
        <fullName evidence="1">Uncharacterized protein</fullName>
    </submittedName>
</protein>
<gene>
    <name evidence="1" type="ORF">E5331_00360</name>
</gene>
<proteinExistence type="predicted"/>
<comment type="caution">
    <text evidence="1">The sequence shown here is derived from an EMBL/GenBank/DDBJ whole genome shotgun (WGS) entry which is preliminary data.</text>
</comment>